<dbReference type="Proteomes" id="UP000199249">
    <property type="component" value="Unassembled WGS sequence"/>
</dbReference>
<sequence>MNALNTLTKRLPGAGLLLSLLTVSLLTSCSRFNNDGSLATWGYIILALDVFVLFDIFRQDWGIGKKILWAAIVFLFPLGGLILYFLFAGRGKSST</sequence>
<evidence type="ECO:0000256" key="5">
    <source>
        <dbReference type="ARBA" id="ARBA00023136"/>
    </source>
</evidence>
<evidence type="ECO:0000259" key="7">
    <source>
        <dbReference type="Pfam" id="PF13396"/>
    </source>
</evidence>
<comment type="subcellular location">
    <subcellularLocation>
        <location evidence="1">Cell membrane</location>
        <topology evidence="1">Multi-pass membrane protein</topology>
    </subcellularLocation>
</comment>
<feature type="domain" description="Cardiolipin synthase N-terminal" evidence="7">
    <location>
        <begin position="47"/>
        <end position="87"/>
    </location>
</feature>
<dbReference type="EMBL" id="FNOV01000005">
    <property type="protein sequence ID" value="SDY03330.1"/>
    <property type="molecule type" value="Genomic_DNA"/>
</dbReference>
<protein>
    <submittedName>
        <fullName evidence="8">Phospholipase_D-nuclease N-terminal</fullName>
    </submittedName>
</protein>
<evidence type="ECO:0000256" key="4">
    <source>
        <dbReference type="ARBA" id="ARBA00022989"/>
    </source>
</evidence>
<evidence type="ECO:0000313" key="9">
    <source>
        <dbReference type="Proteomes" id="UP000199249"/>
    </source>
</evidence>
<gene>
    <name evidence="8" type="ORF">SAMN04488069_10553</name>
</gene>
<dbReference type="Pfam" id="PF13396">
    <property type="entry name" value="PLDc_N"/>
    <property type="match status" value="1"/>
</dbReference>
<evidence type="ECO:0000256" key="2">
    <source>
        <dbReference type="ARBA" id="ARBA00022475"/>
    </source>
</evidence>
<feature type="transmembrane region" description="Helical" evidence="6">
    <location>
        <begin position="69"/>
        <end position="87"/>
    </location>
</feature>
<evidence type="ECO:0000256" key="6">
    <source>
        <dbReference type="SAM" id="Phobius"/>
    </source>
</evidence>
<keyword evidence="9" id="KW-1185">Reference proteome</keyword>
<dbReference type="OrthoDB" id="886024at2"/>
<feature type="transmembrane region" description="Helical" evidence="6">
    <location>
        <begin position="41"/>
        <end position="57"/>
    </location>
</feature>
<proteinExistence type="predicted"/>
<dbReference type="STRING" id="651662.SAMN04488069_10553"/>
<organism evidence="8 9">
    <name type="scientific">Hymenobacter psychrophilus</name>
    <dbReference type="NCBI Taxonomy" id="651662"/>
    <lineage>
        <taxon>Bacteria</taxon>
        <taxon>Pseudomonadati</taxon>
        <taxon>Bacteroidota</taxon>
        <taxon>Cytophagia</taxon>
        <taxon>Cytophagales</taxon>
        <taxon>Hymenobacteraceae</taxon>
        <taxon>Hymenobacter</taxon>
    </lineage>
</organism>
<keyword evidence="5 6" id="KW-0472">Membrane</keyword>
<dbReference type="InterPro" id="IPR027379">
    <property type="entry name" value="CLS_N"/>
</dbReference>
<dbReference type="AlphaFoldDB" id="A0A1H3GJV5"/>
<accession>A0A1H3GJV5</accession>
<keyword evidence="2" id="KW-1003">Cell membrane</keyword>
<dbReference type="RefSeq" id="WP_092739057.1">
    <property type="nucleotide sequence ID" value="NZ_FNOV01000005.1"/>
</dbReference>
<evidence type="ECO:0000313" key="8">
    <source>
        <dbReference type="EMBL" id="SDY03330.1"/>
    </source>
</evidence>
<dbReference type="GO" id="GO:0005886">
    <property type="term" value="C:plasma membrane"/>
    <property type="evidence" value="ECO:0007669"/>
    <property type="project" value="UniProtKB-SubCell"/>
</dbReference>
<name>A0A1H3GJV5_9BACT</name>
<evidence type="ECO:0000256" key="3">
    <source>
        <dbReference type="ARBA" id="ARBA00022692"/>
    </source>
</evidence>
<evidence type="ECO:0000256" key="1">
    <source>
        <dbReference type="ARBA" id="ARBA00004651"/>
    </source>
</evidence>
<keyword evidence="4 6" id="KW-1133">Transmembrane helix</keyword>
<reference evidence="9" key="1">
    <citation type="submission" date="2016-10" db="EMBL/GenBank/DDBJ databases">
        <authorList>
            <person name="Varghese N."/>
            <person name="Submissions S."/>
        </authorList>
    </citation>
    <scope>NUCLEOTIDE SEQUENCE [LARGE SCALE GENOMIC DNA]</scope>
    <source>
        <strain evidence="9">CGMCC 1.8975</strain>
    </source>
</reference>
<keyword evidence="3 6" id="KW-0812">Transmembrane</keyword>